<evidence type="ECO:0000256" key="4">
    <source>
        <dbReference type="ARBA" id="ARBA00023180"/>
    </source>
</evidence>
<keyword evidence="2" id="KW-0677">Repeat</keyword>
<dbReference type="Pfam" id="PF01683">
    <property type="entry name" value="EB"/>
    <property type="match status" value="1"/>
</dbReference>
<evidence type="ECO:0000313" key="7">
    <source>
        <dbReference type="EMBL" id="CAL4124905.1"/>
    </source>
</evidence>
<evidence type="ECO:0000256" key="2">
    <source>
        <dbReference type="ARBA" id="ARBA00022737"/>
    </source>
</evidence>
<dbReference type="InterPro" id="IPR036055">
    <property type="entry name" value="LDL_receptor-like_sf"/>
</dbReference>
<dbReference type="InterPro" id="IPR023415">
    <property type="entry name" value="LDLR_class-A_CS"/>
</dbReference>
<feature type="disulfide bond" evidence="5">
    <location>
        <begin position="470"/>
        <end position="485"/>
    </location>
</feature>
<keyword evidence="1" id="KW-0732">Signal</keyword>
<evidence type="ECO:0000259" key="6">
    <source>
        <dbReference type="Pfam" id="PF01683"/>
    </source>
</evidence>
<feature type="disulfide bond" evidence="5">
    <location>
        <begin position="541"/>
        <end position="559"/>
    </location>
</feature>
<dbReference type="Gene3D" id="4.10.400.10">
    <property type="entry name" value="Low-density Lipoprotein Receptor"/>
    <property type="match status" value="4"/>
</dbReference>
<feature type="disulfide bond" evidence="5">
    <location>
        <begin position="451"/>
        <end position="463"/>
    </location>
</feature>
<dbReference type="CDD" id="cd00112">
    <property type="entry name" value="LDLa"/>
    <property type="match status" value="4"/>
</dbReference>
<comment type="caution">
    <text evidence="7">The sequence shown here is derived from an EMBL/GenBank/DDBJ whole genome shotgun (WGS) entry which is preliminary data.</text>
</comment>
<dbReference type="PANTHER" id="PTHR39069">
    <property type="entry name" value="ECDYSONE-INDUCIBLE GENE E1, ISOFORM A"/>
    <property type="match status" value="1"/>
</dbReference>
<keyword evidence="3 5" id="KW-1015">Disulfide bond</keyword>
<dbReference type="AlphaFoldDB" id="A0AAV2RIG4"/>
<evidence type="ECO:0000256" key="1">
    <source>
        <dbReference type="ARBA" id="ARBA00022729"/>
    </source>
</evidence>
<evidence type="ECO:0000256" key="5">
    <source>
        <dbReference type="PROSITE-ProRule" id="PRU00124"/>
    </source>
</evidence>
<keyword evidence="4" id="KW-0325">Glycoprotein</keyword>
<feature type="disulfide bond" evidence="5">
    <location>
        <begin position="431"/>
        <end position="446"/>
    </location>
</feature>
<feature type="disulfide bond" evidence="5">
    <location>
        <begin position="458"/>
        <end position="476"/>
    </location>
</feature>
<name>A0AAV2RIG4_MEGNR</name>
<keyword evidence="8" id="KW-1185">Reference proteome</keyword>
<dbReference type="PROSITE" id="PS01209">
    <property type="entry name" value="LDLRA_1"/>
    <property type="match status" value="3"/>
</dbReference>
<dbReference type="InterPro" id="IPR006149">
    <property type="entry name" value="EB_dom"/>
</dbReference>
<proteinExistence type="predicted"/>
<organism evidence="7 8">
    <name type="scientific">Meganyctiphanes norvegica</name>
    <name type="common">Northern krill</name>
    <name type="synonym">Thysanopoda norvegica</name>
    <dbReference type="NCBI Taxonomy" id="48144"/>
    <lineage>
        <taxon>Eukaryota</taxon>
        <taxon>Metazoa</taxon>
        <taxon>Ecdysozoa</taxon>
        <taxon>Arthropoda</taxon>
        <taxon>Crustacea</taxon>
        <taxon>Multicrustacea</taxon>
        <taxon>Malacostraca</taxon>
        <taxon>Eumalacostraca</taxon>
        <taxon>Eucarida</taxon>
        <taxon>Euphausiacea</taxon>
        <taxon>Euphausiidae</taxon>
        <taxon>Meganyctiphanes</taxon>
    </lineage>
</organism>
<dbReference type="Pfam" id="PF00057">
    <property type="entry name" value="Ldl_recept_a"/>
    <property type="match status" value="3"/>
</dbReference>
<reference evidence="7 8" key="1">
    <citation type="submission" date="2024-05" db="EMBL/GenBank/DDBJ databases">
        <authorList>
            <person name="Wallberg A."/>
        </authorList>
    </citation>
    <scope>NUCLEOTIDE SEQUENCE [LARGE SCALE GENOMIC DNA]</scope>
</reference>
<feature type="disulfide bond" evidence="5">
    <location>
        <begin position="553"/>
        <end position="568"/>
    </location>
</feature>
<accession>A0AAV2RIG4</accession>
<dbReference type="Proteomes" id="UP001497623">
    <property type="component" value="Unassembled WGS sequence"/>
</dbReference>
<feature type="domain" description="EB" evidence="6">
    <location>
        <begin position="169"/>
        <end position="225"/>
    </location>
</feature>
<feature type="non-terminal residue" evidence="7">
    <location>
        <position position="604"/>
    </location>
</feature>
<dbReference type="PRINTS" id="PR00261">
    <property type="entry name" value="LDLRECEPTOR"/>
</dbReference>
<dbReference type="PANTHER" id="PTHR39069:SF1">
    <property type="entry name" value="ECDYSONE-INDUCIBLE GENE E1, ISOFORM A"/>
    <property type="match status" value="1"/>
</dbReference>
<gene>
    <name evidence="7" type="ORF">MNOR_LOCUS24863</name>
</gene>
<dbReference type="FunFam" id="4.10.400.10:FF:000034">
    <property type="entry name" value="Low-density lipoprotein receptor-related protein 2"/>
    <property type="match status" value="1"/>
</dbReference>
<feature type="disulfide bond" evidence="5">
    <location>
        <begin position="498"/>
        <end position="516"/>
    </location>
</feature>
<protein>
    <recommendedName>
        <fullName evidence="6">EB domain-containing protein</fullName>
    </recommendedName>
</protein>
<dbReference type="SUPFAM" id="SSF57424">
    <property type="entry name" value="LDL receptor-like module"/>
    <property type="match status" value="4"/>
</dbReference>
<dbReference type="SMART" id="SM00192">
    <property type="entry name" value="LDLa"/>
    <property type="match status" value="4"/>
</dbReference>
<feature type="disulfide bond" evidence="5">
    <location>
        <begin position="491"/>
        <end position="503"/>
    </location>
</feature>
<comment type="caution">
    <text evidence="5">Lacks conserved residue(s) required for the propagation of feature annotation.</text>
</comment>
<dbReference type="EMBL" id="CAXKWB010023160">
    <property type="protein sequence ID" value="CAL4124905.1"/>
    <property type="molecule type" value="Genomic_DNA"/>
</dbReference>
<dbReference type="PROSITE" id="PS50068">
    <property type="entry name" value="LDLRA_2"/>
    <property type="match status" value="4"/>
</dbReference>
<sequence>MILQQVISENTKLSWFRRQRSPPTSRSPRDYLFEQNVINWSKSGDSRLGIGDMGTSSQPPSEMMAGVSIVLCSELKFPAPLKLLNYFRGALPCIVQVIVYAGDKSKVTASALGMSLSPRFLNISFKELRDINPEMHNSFLFCGGIDAQCSKDKDCTVESSVCHKGTCQCPQNYLQANPNQCLPGILLGFKCIFNAQCSMKVANSACIQGYCRCGASFTPYRRNNCLPGASIGEQCHRQEQCRLSTPHSYCKFSVPRVRGTCQCHTQLPQDATKCGPKRYRLGSGCSRSGECSADIPGAICVKAEGTKRISAIPERLRHSLAHPTTRTDKVSLKDSFSSLRCACPKGYVEDTQGTRCISKMGRDVGLNPASLGKRCEVSSQCQASDPYSFCSAGVCTCVKPNSRCSHTKTGCHKDTFQCHSSGECISWFYVCDGSAQCSDGSDETECLPGRCPRQAFTCADGSCITRGWRCDGKPQCPDASDERNCDNQDVCPASTFRCSDGRCLPGFVFCNATPTCSDASDEPQDACIQGVITANMCPYRCRNGRCRSTAIVCSGTDGCGDNSDEENCSVCSNSPHSVSSCHDDTSYQCIILLHKTYMQIKMFK</sequence>
<evidence type="ECO:0000256" key="3">
    <source>
        <dbReference type="ARBA" id="ARBA00023157"/>
    </source>
</evidence>
<evidence type="ECO:0000313" key="8">
    <source>
        <dbReference type="Proteomes" id="UP001497623"/>
    </source>
</evidence>
<dbReference type="InterPro" id="IPR002172">
    <property type="entry name" value="LDrepeatLR_classA_rpt"/>
</dbReference>